<sequence>MPMINPAPPPTVHTRELPTHPSGRDSHIYPPLSSLTDSFHDMMTVAKSIFANGNAAVVDLMAGGCRENGSVNFPHTDFVSL</sequence>
<feature type="compositionally biased region" description="Basic and acidic residues" evidence="1">
    <location>
        <begin position="13"/>
        <end position="27"/>
    </location>
</feature>
<accession>A0AA40EUX2</accession>
<feature type="region of interest" description="Disordered" evidence="1">
    <location>
        <begin position="1"/>
        <end position="30"/>
    </location>
</feature>
<protein>
    <submittedName>
        <fullName evidence="2">Uncharacterized protein</fullName>
    </submittedName>
</protein>
<organism evidence="2 3">
    <name type="scientific">Schizothecium vesticola</name>
    <dbReference type="NCBI Taxonomy" id="314040"/>
    <lineage>
        <taxon>Eukaryota</taxon>
        <taxon>Fungi</taxon>
        <taxon>Dikarya</taxon>
        <taxon>Ascomycota</taxon>
        <taxon>Pezizomycotina</taxon>
        <taxon>Sordariomycetes</taxon>
        <taxon>Sordariomycetidae</taxon>
        <taxon>Sordariales</taxon>
        <taxon>Schizotheciaceae</taxon>
        <taxon>Schizothecium</taxon>
    </lineage>
</organism>
<dbReference type="Proteomes" id="UP001172155">
    <property type="component" value="Unassembled WGS sequence"/>
</dbReference>
<evidence type="ECO:0000313" key="3">
    <source>
        <dbReference type="Proteomes" id="UP001172155"/>
    </source>
</evidence>
<dbReference type="EMBL" id="JAUKUD010000004">
    <property type="protein sequence ID" value="KAK0745852.1"/>
    <property type="molecule type" value="Genomic_DNA"/>
</dbReference>
<name>A0AA40EUX2_9PEZI</name>
<comment type="caution">
    <text evidence="2">The sequence shown here is derived from an EMBL/GenBank/DDBJ whole genome shotgun (WGS) entry which is preliminary data.</text>
</comment>
<evidence type="ECO:0000313" key="2">
    <source>
        <dbReference type="EMBL" id="KAK0745852.1"/>
    </source>
</evidence>
<proteinExistence type="predicted"/>
<evidence type="ECO:0000256" key="1">
    <source>
        <dbReference type="SAM" id="MobiDB-lite"/>
    </source>
</evidence>
<gene>
    <name evidence="2" type="ORF">B0T18DRAFT_410292</name>
</gene>
<feature type="compositionally biased region" description="Pro residues" evidence="1">
    <location>
        <begin position="1"/>
        <end position="11"/>
    </location>
</feature>
<reference evidence="2" key="1">
    <citation type="submission" date="2023-06" db="EMBL/GenBank/DDBJ databases">
        <title>Genome-scale phylogeny and comparative genomics of the fungal order Sordariales.</title>
        <authorList>
            <consortium name="Lawrence Berkeley National Laboratory"/>
            <person name="Hensen N."/>
            <person name="Bonometti L."/>
            <person name="Westerberg I."/>
            <person name="Brannstrom I.O."/>
            <person name="Guillou S."/>
            <person name="Cros-Aarteil S."/>
            <person name="Calhoun S."/>
            <person name="Haridas S."/>
            <person name="Kuo A."/>
            <person name="Mondo S."/>
            <person name="Pangilinan J."/>
            <person name="Riley R."/>
            <person name="LaButti K."/>
            <person name="Andreopoulos B."/>
            <person name="Lipzen A."/>
            <person name="Chen C."/>
            <person name="Yanf M."/>
            <person name="Daum C."/>
            <person name="Ng V."/>
            <person name="Clum A."/>
            <person name="Steindorff A."/>
            <person name="Ohm R."/>
            <person name="Martin F."/>
            <person name="Silar P."/>
            <person name="Natvig D."/>
            <person name="Lalanne C."/>
            <person name="Gautier V."/>
            <person name="Ament-velasquez S.L."/>
            <person name="Kruys A."/>
            <person name="Hutchinson M.I."/>
            <person name="Powell A.J."/>
            <person name="Barry K."/>
            <person name="Miller A.N."/>
            <person name="Grigoriev I.V."/>
            <person name="Debuchy R."/>
            <person name="Gladieux P."/>
            <person name="Thoren M.H."/>
            <person name="Johannesson H."/>
        </authorList>
    </citation>
    <scope>NUCLEOTIDE SEQUENCE</scope>
    <source>
        <strain evidence="2">SMH3187-1</strain>
    </source>
</reference>
<keyword evidence="3" id="KW-1185">Reference proteome</keyword>
<dbReference type="AlphaFoldDB" id="A0AA40EUX2"/>